<keyword evidence="3 9" id="KW-0862">Zinc</keyword>
<reference evidence="12 13" key="1">
    <citation type="journal article" date="2023" name="G3 (Bethesda)">
        <title>A chromosome-length genome assembly and annotation of blackberry (Rubus argutus, cv. 'Hillquist').</title>
        <authorList>
            <person name="Bruna T."/>
            <person name="Aryal R."/>
            <person name="Dudchenko O."/>
            <person name="Sargent D.J."/>
            <person name="Mead D."/>
            <person name="Buti M."/>
            <person name="Cavallini A."/>
            <person name="Hytonen T."/>
            <person name="Andres J."/>
            <person name="Pham M."/>
            <person name="Weisz D."/>
            <person name="Mascagni F."/>
            <person name="Usai G."/>
            <person name="Natali L."/>
            <person name="Bassil N."/>
            <person name="Fernandez G.E."/>
            <person name="Lomsadze A."/>
            <person name="Armour M."/>
            <person name="Olukolu B."/>
            <person name="Poorten T."/>
            <person name="Britton C."/>
            <person name="Davik J."/>
            <person name="Ashrafi H."/>
            <person name="Aiden E.L."/>
            <person name="Borodovsky M."/>
            <person name="Worthington M."/>
        </authorList>
    </citation>
    <scope>NUCLEOTIDE SEQUENCE [LARGE SCALE GENOMIC DNA]</scope>
    <source>
        <strain evidence="12">PI 553951</strain>
    </source>
</reference>
<feature type="region of interest" description="Disordered" evidence="10">
    <location>
        <begin position="1"/>
        <end position="43"/>
    </location>
</feature>
<dbReference type="GO" id="GO:0008270">
    <property type="term" value="F:zinc ion binding"/>
    <property type="evidence" value="ECO:0007669"/>
    <property type="project" value="UniProtKB-KW"/>
</dbReference>
<keyword evidence="6 9" id="KW-0804">Transcription</keyword>
<keyword evidence="1 9" id="KW-0479">Metal-binding</keyword>
<evidence type="ECO:0000256" key="9">
    <source>
        <dbReference type="RuleBase" id="RU369094"/>
    </source>
</evidence>
<feature type="compositionally biased region" description="Polar residues" evidence="10">
    <location>
        <begin position="104"/>
        <end position="119"/>
    </location>
</feature>
<evidence type="ECO:0000256" key="10">
    <source>
        <dbReference type="SAM" id="MobiDB-lite"/>
    </source>
</evidence>
<dbReference type="GO" id="GO:0003677">
    <property type="term" value="F:DNA binding"/>
    <property type="evidence" value="ECO:0007669"/>
    <property type="project" value="UniProtKB-UniRule"/>
</dbReference>
<feature type="domain" description="Dof-type" evidence="11">
    <location>
        <begin position="42"/>
        <end position="96"/>
    </location>
</feature>
<evidence type="ECO:0000256" key="4">
    <source>
        <dbReference type="ARBA" id="ARBA00023015"/>
    </source>
</evidence>
<dbReference type="PANTHER" id="PTHR31992">
    <property type="entry name" value="DOF ZINC FINGER PROTEIN DOF1.4-RELATED"/>
    <property type="match status" value="1"/>
</dbReference>
<dbReference type="AlphaFoldDB" id="A0AAW1XWH7"/>
<keyword evidence="7 8" id="KW-0539">Nucleus</keyword>
<proteinExistence type="predicted"/>
<comment type="subcellular location">
    <subcellularLocation>
        <location evidence="8 9">Nucleus</location>
    </subcellularLocation>
</comment>
<keyword evidence="13" id="KW-1185">Reference proteome</keyword>
<keyword evidence="2 8" id="KW-0863">Zinc-finger</keyword>
<feature type="region of interest" description="Disordered" evidence="10">
    <location>
        <begin position="86"/>
        <end position="119"/>
    </location>
</feature>
<evidence type="ECO:0000256" key="1">
    <source>
        <dbReference type="ARBA" id="ARBA00022723"/>
    </source>
</evidence>
<evidence type="ECO:0000256" key="5">
    <source>
        <dbReference type="ARBA" id="ARBA00023125"/>
    </source>
</evidence>
<evidence type="ECO:0000256" key="8">
    <source>
        <dbReference type="PROSITE-ProRule" id="PRU00071"/>
    </source>
</evidence>
<keyword evidence="4 9" id="KW-0805">Transcription regulation</keyword>
<keyword evidence="5 8" id="KW-0238">DNA-binding</keyword>
<dbReference type="PANTHER" id="PTHR31992:SF221">
    <property type="entry name" value="DOF ZINC FINGER PROTEIN DOF3.2-RELATED"/>
    <property type="match status" value="1"/>
</dbReference>
<dbReference type="GO" id="GO:0005634">
    <property type="term" value="C:nucleus"/>
    <property type="evidence" value="ECO:0007669"/>
    <property type="project" value="UniProtKB-SubCell"/>
</dbReference>
<dbReference type="EMBL" id="JBEDUW010000003">
    <property type="protein sequence ID" value="KAK9940244.1"/>
    <property type="molecule type" value="Genomic_DNA"/>
</dbReference>
<evidence type="ECO:0000256" key="2">
    <source>
        <dbReference type="ARBA" id="ARBA00022771"/>
    </source>
</evidence>
<evidence type="ECO:0000256" key="6">
    <source>
        <dbReference type="ARBA" id="ARBA00023163"/>
    </source>
</evidence>
<dbReference type="PROSITE" id="PS01361">
    <property type="entry name" value="ZF_DOF_1"/>
    <property type="match status" value="1"/>
</dbReference>
<dbReference type="PROSITE" id="PS50884">
    <property type="entry name" value="ZF_DOF_2"/>
    <property type="match status" value="1"/>
</dbReference>
<evidence type="ECO:0000256" key="3">
    <source>
        <dbReference type="ARBA" id="ARBA00022833"/>
    </source>
</evidence>
<protein>
    <recommendedName>
        <fullName evidence="9">Dof zinc finger protein</fullName>
    </recommendedName>
</protein>
<name>A0AAW1XWH7_RUBAR</name>
<organism evidence="12 13">
    <name type="scientific">Rubus argutus</name>
    <name type="common">Southern blackberry</name>
    <dbReference type="NCBI Taxonomy" id="59490"/>
    <lineage>
        <taxon>Eukaryota</taxon>
        <taxon>Viridiplantae</taxon>
        <taxon>Streptophyta</taxon>
        <taxon>Embryophyta</taxon>
        <taxon>Tracheophyta</taxon>
        <taxon>Spermatophyta</taxon>
        <taxon>Magnoliopsida</taxon>
        <taxon>eudicotyledons</taxon>
        <taxon>Gunneridae</taxon>
        <taxon>Pentapetalae</taxon>
        <taxon>rosids</taxon>
        <taxon>fabids</taxon>
        <taxon>Rosales</taxon>
        <taxon>Rosaceae</taxon>
        <taxon>Rosoideae</taxon>
        <taxon>Rosoideae incertae sedis</taxon>
        <taxon>Rubus</taxon>
    </lineage>
</organism>
<evidence type="ECO:0000256" key="7">
    <source>
        <dbReference type="ARBA" id="ARBA00023242"/>
    </source>
</evidence>
<evidence type="ECO:0000313" key="12">
    <source>
        <dbReference type="EMBL" id="KAK9940244.1"/>
    </source>
</evidence>
<dbReference type="Proteomes" id="UP001457282">
    <property type="component" value="Unassembled WGS sequence"/>
</dbReference>
<dbReference type="InterPro" id="IPR045174">
    <property type="entry name" value="Dof"/>
</dbReference>
<comment type="caution">
    <text evidence="12">The sequence shown here is derived from an EMBL/GenBank/DDBJ whole genome shotgun (WGS) entry which is preliminary data.</text>
</comment>
<comment type="function">
    <text evidence="9">Transcription factor that binds specifically to a 5'-AA[AG]G-3' consensus core sequence.</text>
</comment>
<evidence type="ECO:0000259" key="11">
    <source>
        <dbReference type="PROSITE" id="PS50884"/>
    </source>
</evidence>
<dbReference type="GO" id="GO:0003700">
    <property type="term" value="F:DNA-binding transcription factor activity"/>
    <property type="evidence" value="ECO:0007669"/>
    <property type="project" value="UniProtKB-UniRule"/>
</dbReference>
<feature type="compositionally biased region" description="Polar residues" evidence="10">
    <location>
        <begin position="1"/>
        <end position="13"/>
    </location>
</feature>
<accession>A0AAW1XWH7</accession>
<dbReference type="Pfam" id="PF02701">
    <property type="entry name" value="Zn_ribbon_Dof"/>
    <property type="match status" value="1"/>
</dbReference>
<gene>
    <name evidence="12" type="ORF">M0R45_016914</name>
</gene>
<dbReference type="InterPro" id="IPR003851">
    <property type="entry name" value="Znf_Dof"/>
</dbReference>
<evidence type="ECO:0000313" key="13">
    <source>
        <dbReference type="Proteomes" id="UP001457282"/>
    </source>
</evidence>
<sequence length="310" mass="34344">MDPSSGQQHQEMQAHSLDMLVCSKSQQQADQRKPRPQPEQALKCPRCDSTNTKFCYYNNYSLTQPRYFCKSCRRYWTKGGTLRNVPVGGGCRKNKRSSSKRSSQDPQQPLTPNSNPLIPSLSYDSNDLSVAFARLQRSCGQLGFDDHLSIMGNPSNNSHSDILSNSSSAAPSPGFLDALRTGFLETHNSNNFQNSLYYGFGSNGGNNMVGEVEMDNGVCGEIGLHPYEDMNNVATTTAVTVTTMKQELSRDIETNNNSRVLWGFPWQMNNGDHHNLNMGGGSAHHEYDNSGRESWNGLANPSWHGLLPLV</sequence>